<dbReference type="PANTHER" id="PTHR31285:SF0">
    <property type="entry name" value="NICOTINAMIDE MONONUCLEOTIDE ADENYLYLTRANSFERASE"/>
    <property type="match status" value="1"/>
</dbReference>
<dbReference type="GO" id="GO:0005737">
    <property type="term" value="C:cytoplasm"/>
    <property type="evidence" value="ECO:0007669"/>
    <property type="project" value="TreeGrafter"/>
</dbReference>
<proteinExistence type="predicted"/>
<evidence type="ECO:0000313" key="2">
    <source>
        <dbReference type="Proteomes" id="UP000078544"/>
    </source>
</evidence>
<gene>
    <name evidence="1" type="ORF">AAL_02820</name>
</gene>
<dbReference type="GO" id="GO:0005634">
    <property type="term" value="C:nucleus"/>
    <property type="evidence" value="ECO:0007669"/>
    <property type="project" value="TreeGrafter"/>
</dbReference>
<organism evidence="1 2">
    <name type="scientific">Moelleriella libera RCEF 2490</name>
    <dbReference type="NCBI Taxonomy" id="1081109"/>
    <lineage>
        <taxon>Eukaryota</taxon>
        <taxon>Fungi</taxon>
        <taxon>Dikarya</taxon>
        <taxon>Ascomycota</taxon>
        <taxon>Pezizomycotina</taxon>
        <taxon>Sordariomycetes</taxon>
        <taxon>Hypocreomycetidae</taxon>
        <taxon>Hypocreales</taxon>
        <taxon>Clavicipitaceae</taxon>
        <taxon>Moelleriella</taxon>
    </lineage>
</organism>
<sequence length="356" mass="38040">MNRKQTIDFFARSLQAFESSHDAFRVLGTVTTAQQTAAATFTAATTATTTTTGSTSKTTATAGDDGITGAHALKAKKLIVLDSSFNPPTRAHAQMASSALRDAGNDDDDNTRLLLLLAVNNADKQAAPAAYPTRLGMMAAFARDLRSTHDVDLGVTTMPFFHDKARSIVESGTYYHHHRRHHHPACAANSADGGEERRRLRLLPPEQVFLCGFDTVVRIFDPKYYGASPSAMRAALGPFFAPVSDGGGGGGGGSELGARLRVTTRPDDAWGAVEEQRAYLQRLGEGGGLAQMGGDAAWVKRIEMVSGLGGAAVSSSRVREVVKRRRYGSDAELGDLVSDGVRAYIEEEGLYQDHLP</sequence>
<comment type="caution">
    <text evidence="1">The sequence shown here is derived from an EMBL/GenBank/DDBJ whole genome shotgun (WGS) entry which is preliminary data.</text>
</comment>
<dbReference type="Gene3D" id="3.40.50.620">
    <property type="entry name" value="HUPs"/>
    <property type="match status" value="1"/>
</dbReference>
<dbReference type="Proteomes" id="UP000078544">
    <property type="component" value="Unassembled WGS sequence"/>
</dbReference>
<dbReference type="AlphaFoldDB" id="A0A162ITV1"/>
<dbReference type="STRING" id="1081109.A0A162ITV1"/>
<name>A0A162ITV1_9HYPO</name>
<dbReference type="OrthoDB" id="5591297at2759"/>
<evidence type="ECO:0000313" key="1">
    <source>
        <dbReference type="EMBL" id="KZZ98302.1"/>
    </source>
</evidence>
<accession>A0A162ITV1</accession>
<dbReference type="InterPro" id="IPR014729">
    <property type="entry name" value="Rossmann-like_a/b/a_fold"/>
</dbReference>
<dbReference type="EMBL" id="AZGY01000005">
    <property type="protein sequence ID" value="KZZ98302.1"/>
    <property type="molecule type" value="Genomic_DNA"/>
</dbReference>
<keyword evidence="1" id="KW-0548">Nucleotidyltransferase</keyword>
<protein>
    <submittedName>
        <fullName evidence="1">Cytidylyltransferase</fullName>
    </submittedName>
</protein>
<dbReference type="SUPFAM" id="SSF52374">
    <property type="entry name" value="Nucleotidylyl transferase"/>
    <property type="match status" value="1"/>
</dbReference>
<dbReference type="PANTHER" id="PTHR31285">
    <property type="entry name" value="NICOTINAMIDE MONONUCLEOTIDE ADENYLYLTRANSFERASE"/>
    <property type="match status" value="1"/>
</dbReference>
<dbReference type="GO" id="GO:0000309">
    <property type="term" value="F:nicotinamide-nucleotide adenylyltransferase activity"/>
    <property type="evidence" value="ECO:0007669"/>
    <property type="project" value="TreeGrafter"/>
</dbReference>
<reference evidence="1 2" key="1">
    <citation type="journal article" date="2016" name="Genome Biol. Evol.">
        <title>Divergent and convergent evolution of fungal pathogenicity.</title>
        <authorList>
            <person name="Shang Y."/>
            <person name="Xiao G."/>
            <person name="Zheng P."/>
            <person name="Cen K."/>
            <person name="Zhan S."/>
            <person name="Wang C."/>
        </authorList>
    </citation>
    <scope>NUCLEOTIDE SEQUENCE [LARGE SCALE GENOMIC DNA]</scope>
    <source>
        <strain evidence="1 2">RCEF 2490</strain>
    </source>
</reference>
<dbReference type="GO" id="GO:0016887">
    <property type="term" value="F:ATP hydrolysis activity"/>
    <property type="evidence" value="ECO:0007669"/>
    <property type="project" value="TreeGrafter"/>
</dbReference>
<keyword evidence="1" id="KW-0808">Transferase</keyword>
<keyword evidence="2" id="KW-1185">Reference proteome</keyword>